<proteinExistence type="predicted"/>
<dbReference type="PANTHER" id="PTHR24123">
    <property type="entry name" value="ANKYRIN REPEAT-CONTAINING"/>
    <property type="match status" value="1"/>
</dbReference>
<keyword evidence="2 3" id="KW-0040">ANK repeat</keyword>
<comment type="caution">
    <text evidence="5">The sequence shown here is derived from an EMBL/GenBank/DDBJ whole genome shotgun (WGS) entry which is preliminary data.</text>
</comment>
<evidence type="ECO:0000256" key="1">
    <source>
        <dbReference type="ARBA" id="ARBA00022737"/>
    </source>
</evidence>
<dbReference type="InterPro" id="IPR051165">
    <property type="entry name" value="Multifunctional_ANK_Repeat"/>
</dbReference>
<name>A0ABQ8UNE7_9EUKA</name>
<feature type="region of interest" description="Disordered" evidence="4">
    <location>
        <begin position="323"/>
        <end position="358"/>
    </location>
</feature>
<organism evidence="5 6">
    <name type="scientific">Paratrimastix pyriformis</name>
    <dbReference type="NCBI Taxonomy" id="342808"/>
    <lineage>
        <taxon>Eukaryota</taxon>
        <taxon>Metamonada</taxon>
        <taxon>Preaxostyla</taxon>
        <taxon>Paratrimastigidae</taxon>
        <taxon>Paratrimastix</taxon>
    </lineage>
</organism>
<reference evidence="5" key="1">
    <citation type="journal article" date="2022" name="bioRxiv">
        <title>Genomics of Preaxostyla Flagellates Illuminates Evolutionary Transitions and the Path Towards Mitochondrial Loss.</title>
        <authorList>
            <person name="Novak L.V.F."/>
            <person name="Treitli S.C."/>
            <person name="Pyrih J."/>
            <person name="Halakuc P."/>
            <person name="Pipaliya S.V."/>
            <person name="Vacek V."/>
            <person name="Brzon O."/>
            <person name="Soukal P."/>
            <person name="Eme L."/>
            <person name="Dacks J.B."/>
            <person name="Karnkowska A."/>
            <person name="Elias M."/>
            <person name="Hampl V."/>
        </authorList>
    </citation>
    <scope>NUCLEOTIDE SEQUENCE</scope>
    <source>
        <strain evidence="5">RCP-MX</strain>
    </source>
</reference>
<feature type="repeat" description="ANK" evidence="3">
    <location>
        <begin position="374"/>
        <end position="406"/>
    </location>
</feature>
<dbReference type="PROSITE" id="PS50088">
    <property type="entry name" value="ANK_REPEAT"/>
    <property type="match status" value="6"/>
</dbReference>
<feature type="repeat" description="ANK" evidence="3">
    <location>
        <begin position="38"/>
        <end position="70"/>
    </location>
</feature>
<sequence length="488" mass="51447">MNPLDRELFGAVKDNDVERLRKVLEEHTEININEYRYNDATPLQMAAQLGDLPMCQFLVARGADIDLCDAQGFPPVIHAADCADDEASMLVIQFFVGAGALTVDYIGEHCLISAVVRQKVQLTKYLLEELHVSADSRGAEEVPALMLAAGMGSLALCTLLLEHGATVDAQDEEGSTPLAAAADSSRPDVAQLLLSHGASPTHRNRKGSTPLHCVANRGDVACGRLLVEAVRRQLPAAAGSETPCSVHEYINAPSECDGATPLLLAVMRSHTEMAAFLLSEGADPTVFMPPRQGGFGLLHFCAQSGNAEMTRLLLGALPPAAQKAAPPGAAASPAASTSVTSTSVTSPSPAPSAAAAEAAPADRRLSIVNAVDRQGMTPLTYACTGSRLEVARLLLEAGADVHTVDPTTGMGLLHQAVTAEAPEMVRLLLAWGARHDLCDSEVGLNPIGWAEGAKERTAIVGVFHDFGLYPEVPLQDIPIVVEDACKRR</sequence>
<dbReference type="Gene3D" id="1.25.40.20">
    <property type="entry name" value="Ankyrin repeat-containing domain"/>
    <property type="match status" value="3"/>
</dbReference>
<accession>A0ABQ8UNE7</accession>
<evidence type="ECO:0000256" key="4">
    <source>
        <dbReference type="SAM" id="MobiDB-lite"/>
    </source>
</evidence>
<feature type="repeat" description="ANK" evidence="3">
    <location>
        <begin position="140"/>
        <end position="172"/>
    </location>
</feature>
<gene>
    <name evidence="5" type="ORF">PAPYR_2935</name>
</gene>
<feature type="repeat" description="ANK" evidence="3">
    <location>
        <begin position="257"/>
        <end position="283"/>
    </location>
</feature>
<evidence type="ECO:0000256" key="3">
    <source>
        <dbReference type="PROSITE-ProRule" id="PRU00023"/>
    </source>
</evidence>
<dbReference type="SMART" id="SM00248">
    <property type="entry name" value="ANK"/>
    <property type="match status" value="10"/>
</dbReference>
<dbReference type="InterPro" id="IPR002110">
    <property type="entry name" value="Ankyrin_rpt"/>
</dbReference>
<feature type="repeat" description="ANK" evidence="3">
    <location>
        <begin position="173"/>
        <end position="205"/>
    </location>
</feature>
<keyword evidence="1" id="KW-0677">Repeat</keyword>
<dbReference type="SUPFAM" id="SSF48403">
    <property type="entry name" value="Ankyrin repeat"/>
    <property type="match status" value="1"/>
</dbReference>
<dbReference type="Proteomes" id="UP001141327">
    <property type="component" value="Unassembled WGS sequence"/>
</dbReference>
<evidence type="ECO:0000256" key="2">
    <source>
        <dbReference type="ARBA" id="ARBA00023043"/>
    </source>
</evidence>
<protein>
    <submittedName>
        <fullName evidence="5">DCN1 protein 2</fullName>
    </submittedName>
</protein>
<feature type="repeat" description="ANK" evidence="3">
    <location>
        <begin position="408"/>
        <end position="440"/>
    </location>
</feature>
<dbReference type="Pfam" id="PF12796">
    <property type="entry name" value="Ank_2"/>
    <property type="match status" value="4"/>
</dbReference>
<evidence type="ECO:0000313" key="6">
    <source>
        <dbReference type="Proteomes" id="UP001141327"/>
    </source>
</evidence>
<dbReference type="PROSITE" id="PS50297">
    <property type="entry name" value="ANK_REP_REGION"/>
    <property type="match status" value="4"/>
</dbReference>
<dbReference type="InterPro" id="IPR036770">
    <property type="entry name" value="Ankyrin_rpt-contain_sf"/>
</dbReference>
<dbReference type="EMBL" id="JAPMOS010000011">
    <property type="protein sequence ID" value="KAJ4460707.1"/>
    <property type="molecule type" value="Genomic_DNA"/>
</dbReference>
<evidence type="ECO:0000313" key="5">
    <source>
        <dbReference type="EMBL" id="KAJ4460707.1"/>
    </source>
</evidence>
<keyword evidence="6" id="KW-1185">Reference proteome</keyword>
<dbReference type="PRINTS" id="PR01415">
    <property type="entry name" value="ANKYRIN"/>
</dbReference>
<dbReference type="PANTHER" id="PTHR24123:SF33">
    <property type="entry name" value="PROTEIN HOS4"/>
    <property type="match status" value="1"/>
</dbReference>